<sequence>MVDPVPCHAPASPRPRWLVCAVAAIAIVCCIGGLNRLSGRQPYTVGHFATTSAPRPLVRASAGARRPTAVRRPAAMYPVAAAAQAAQVGPAAAAAEPFLSDVAVTAAAPWAYSGPVLLTDPAPSGINMLPGWEQQLWFVASMSIVLLGTVAIKQLALPFIKRVLPSGWYERWSSTFPLLGGVFALAGAAHFLLLEEFSNIYPPPGAWGGLWQLPGSAAFHVEWTGVVELLGGLGLLGAGMIRKDRDVARLSAFVLFCLVIAVTPANIYMFTHGAQLPPGQEVPLNFHAVRAVMQMVLLSFLWEIAVPLESETAASAEDPK</sequence>
<feature type="transmembrane region" description="Helical" evidence="1">
    <location>
        <begin position="176"/>
        <end position="194"/>
    </location>
</feature>
<gene>
    <name evidence="2" type="ORF">EGYM00163_LOCUS49614</name>
</gene>
<proteinExistence type="predicted"/>
<keyword evidence="1" id="KW-0812">Transmembrane</keyword>
<keyword evidence="1" id="KW-0472">Membrane</keyword>
<protein>
    <submittedName>
        <fullName evidence="2">Uncharacterized protein</fullName>
    </submittedName>
</protein>
<reference evidence="2" key="1">
    <citation type="submission" date="2021-01" db="EMBL/GenBank/DDBJ databases">
        <authorList>
            <person name="Corre E."/>
            <person name="Pelletier E."/>
            <person name="Niang G."/>
            <person name="Scheremetjew M."/>
            <person name="Finn R."/>
            <person name="Kale V."/>
            <person name="Holt S."/>
            <person name="Cochrane G."/>
            <person name="Meng A."/>
            <person name="Brown T."/>
            <person name="Cohen L."/>
        </authorList>
    </citation>
    <scope>NUCLEOTIDE SEQUENCE</scope>
    <source>
        <strain evidence="2">CCMP1594</strain>
    </source>
</reference>
<evidence type="ECO:0000313" key="2">
    <source>
        <dbReference type="EMBL" id="CAE0838242.1"/>
    </source>
</evidence>
<organism evidence="2">
    <name type="scientific">Eutreptiella gymnastica</name>
    <dbReference type="NCBI Taxonomy" id="73025"/>
    <lineage>
        <taxon>Eukaryota</taxon>
        <taxon>Discoba</taxon>
        <taxon>Euglenozoa</taxon>
        <taxon>Euglenida</taxon>
        <taxon>Spirocuta</taxon>
        <taxon>Euglenophyceae</taxon>
        <taxon>Eutreptiales</taxon>
        <taxon>Eutreptiaceae</taxon>
        <taxon>Eutreptiella</taxon>
    </lineage>
</organism>
<feature type="transmembrane region" description="Helical" evidence="1">
    <location>
        <begin position="250"/>
        <end position="270"/>
    </location>
</feature>
<dbReference type="PANTHER" id="PTHR36974:SF1">
    <property type="entry name" value="DOXX FAMILY MEMBRANE PROTEIN"/>
    <property type="match status" value="1"/>
</dbReference>
<feature type="transmembrane region" description="Helical" evidence="1">
    <location>
        <begin position="16"/>
        <end position="34"/>
    </location>
</feature>
<evidence type="ECO:0000256" key="1">
    <source>
        <dbReference type="SAM" id="Phobius"/>
    </source>
</evidence>
<name>A0A7S4LM97_9EUGL</name>
<accession>A0A7S4LM97</accession>
<dbReference type="AlphaFoldDB" id="A0A7S4LM97"/>
<keyword evidence="1" id="KW-1133">Transmembrane helix</keyword>
<dbReference type="EMBL" id="HBJA01144078">
    <property type="protein sequence ID" value="CAE0838242.1"/>
    <property type="molecule type" value="Transcribed_RNA"/>
</dbReference>
<feature type="transmembrane region" description="Helical" evidence="1">
    <location>
        <begin position="136"/>
        <end position="156"/>
    </location>
</feature>
<dbReference type="PANTHER" id="PTHR36974">
    <property type="entry name" value="MEMBRANE PROTEIN-RELATED"/>
    <property type="match status" value="1"/>
</dbReference>